<name>A0A165F1L0_9BASI</name>
<dbReference type="PANTHER" id="PTHR36681:SF3">
    <property type="entry name" value="NUCLEAR GTPASE, GERMINAL CENTER-ASSOCIATED, TANDEM DUPLICATE 3"/>
    <property type="match status" value="1"/>
</dbReference>
<evidence type="ECO:0000313" key="3">
    <source>
        <dbReference type="Proteomes" id="UP000076842"/>
    </source>
</evidence>
<gene>
    <name evidence="2" type="ORF">CALCODRAFT_333173</name>
</gene>
<evidence type="ECO:0008006" key="4">
    <source>
        <dbReference type="Google" id="ProtNLM"/>
    </source>
</evidence>
<dbReference type="STRING" id="1353952.A0A165F1L0"/>
<evidence type="ECO:0000256" key="1">
    <source>
        <dbReference type="SAM" id="Coils"/>
    </source>
</evidence>
<sequence>MVDNVSTRVVLPRARPDRSILQALRNSQRTRGSAYSASGLLTNAPLPSVPPPVTRYSTIREAAEILLSLIPDTLPDAHKRQWGQTLRDTIVACNEPPCVNITFVGEMGAGKSKLQNVLLKTNASKVGRSSGVGTHHPTKFSYHDLDSPSRAVDLFTEEELKNMIQDLTDDAWDFDEDGGDMKGALEPLSAMLGRHVDFRTLRNTRKVEHIIHAAPFFHKLGTRIPLDPNGSPVIQEPGTSAAPVSIPSDTAPSQTMVLQLPVKVEHCYINSQILRNGLIFMDSPGLGDTNAIRAAGAKRALAQASTICIVAPLKRCDSSRIVRELARICQQQYLDGKEAQIIIVLTQCDHGLPQDTEMADASAEDFFTPAESTELRTIYEEISAISQLRQNTMDDVQEFRQELKDMNIELPRARIKLNDGSGVASRIHDISSDLAVHDAVTQLEELEQQLDQADRDLEIASQKFRNRYAMLRARDAKRRMRSVLQQWVPQMDVSAIPIFAVAAECYERLRKCGRDECHMSFEETEIPALDMHLRMVGERNMRTHAYRLERDTTLVADRGVNFFSTNGQGKDELMHVLTNYLNPNMNPLHEALRRRLSALFPVSGWASTLDTACYSAAVQARANLLRDPEEIFKDAEGKPLRVAATMKAACRRNRRGVYVGINFNDAIANIYLDSMKAAWSNAFFSIRQCLINVFDHILEEVDEQIRKLDNLHYLSNDSLRGLMVKVGATEHQAFHLKMKTASYHAGGQMEAARL</sequence>
<keyword evidence="1" id="KW-0175">Coiled coil</keyword>
<dbReference type="SUPFAM" id="SSF52540">
    <property type="entry name" value="P-loop containing nucleoside triphosphate hydrolases"/>
    <property type="match status" value="1"/>
</dbReference>
<protein>
    <recommendedName>
        <fullName evidence="4">P-loop containing nucleoside triphosphate hydrolase protein</fullName>
    </recommendedName>
</protein>
<dbReference type="CDD" id="cd00882">
    <property type="entry name" value="Ras_like_GTPase"/>
    <property type="match status" value="1"/>
</dbReference>
<keyword evidence="3" id="KW-1185">Reference proteome</keyword>
<evidence type="ECO:0000313" key="2">
    <source>
        <dbReference type="EMBL" id="KZT55999.1"/>
    </source>
</evidence>
<proteinExistence type="predicted"/>
<dbReference type="OrthoDB" id="3598281at2759"/>
<dbReference type="Gene3D" id="3.40.50.300">
    <property type="entry name" value="P-loop containing nucleotide triphosphate hydrolases"/>
    <property type="match status" value="1"/>
</dbReference>
<accession>A0A165F1L0</accession>
<dbReference type="InParanoid" id="A0A165F1L0"/>
<feature type="coiled-coil region" evidence="1">
    <location>
        <begin position="389"/>
        <end position="463"/>
    </location>
</feature>
<dbReference type="Proteomes" id="UP000076842">
    <property type="component" value="Unassembled WGS sequence"/>
</dbReference>
<organism evidence="2 3">
    <name type="scientific">Calocera cornea HHB12733</name>
    <dbReference type="NCBI Taxonomy" id="1353952"/>
    <lineage>
        <taxon>Eukaryota</taxon>
        <taxon>Fungi</taxon>
        <taxon>Dikarya</taxon>
        <taxon>Basidiomycota</taxon>
        <taxon>Agaricomycotina</taxon>
        <taxon>Dacrymycetes</taxon>
        <taxon>Dacrymycetales</taxon>
        <taxon>Dacrymycetaceae</taxon>
        <taxon>Calocera</taxon>
    </lineage>
</organism>
<dbReference type="InterPro" id="IPR027417">
    <property type="entry name" value="P-loop_NTPase"/>
</dbReference>
<reference evidence="2 3" key="1">
    <citation type="journal article" date="2016" name="Mol. Biol. Evol.">
        <title>Comparative Genomics of Early-Diverging Mushroom-Forming Fungi Provides Insights into the Origins of Lignocellulose Decay Capabilities.</title>
        <authorList>
            <person name="Nagy L.G."/>
            <person name="Riley R."/>
            <person name="Tritt A."/>
            <person name="Adam C."/>
            <person name="Daum C."/>
            <person name="Floudas D."/>
            <person name="Sun H."/>
            <person name="Yadav J.S."/>
            <person name="Pangilinan J."/>
            <person name="Larsson K.H."/>
            <person name="Matsuura K."/>
            <person name="Barry K."/>
            <person name="Labutti K."/>
            <person name="Kuo R."/>
            <person name="Ohm R.A."/>
            <person name="Bhattacharya S.S."/>
            <person name="Shirouzu T."/>
            <person name="Yoshinaga Y."/>
            <person name="Martin F.M."/>
            <person name="Grigoriev I.V."/>
            <person name="Hibbett D.S."/>
        </authorList>
    </citation>
    <scope>NUCLEOTIDE SEQUENCE [LARGE SCALE GENOMIC DNA]</scope>
    <source>
        <strain evidence="2 3">HHB12733</strain>
    </source>
</reference>
<dbReference type="AlphaFoldDB" id="A0A165F1L0"/>
<dbReference type="PANTHER" id="PTHR36681">
    <property type="entry name" value="NUCLEAR GTPASE, GERMINAL CENTER-ASSOCIATED, TANDEM DUPLICATE 3"/>
    <property type="match status" value="1"/>
</dbReference>
<dbReference type="EMBL" id="KV423985">
    <property type="protein sequence ID" value="KZT55999.1"/>
    <property type="molecule type" value="Genomic_DNA"/>
</dbReference>